<organism evidence="3 4">
    <name type="scientific">Mycobacterium branderi</name>
    <dbReference type="NCBI Taxonomy" id="43348"/>
    <lineage>
        <taxon>Bacteria</taxon>
        <taxon>Bacillati</taxon>
        <taxon>Actinomycetota</taxon>
        <taxon>Actinomycetes</taxon>
        <taxon>Mycobacteriales</taxon>
        <taxon>Mycobacteriaceae</taxon>
        <taxon>Mycobacterium</taxon>
    </lineage>
</organism>
<dbReference type="RefSeq" id="WP_083130655.1">
    <property type="nucleotide sequence ID" value="NZ_AP022607.1"/>
</dbReference>
<evidence type="ECO:0000313" key="3">
    <source>
        <dbReference type="EMBL" id="ORA40270.1"/>
    </source>
</evidence>
<dbReference type="Proteomes" id="UP000467379">
    <property type="component" value="Plasmid pJCM12687"/>
</dbReference>
<keyword evidence="2" id="KW-0614">Plasmid</keyword>
<accession>A0A7I7WDG0</accession>
<dbReference type="Proteomes" id="UP000192441">
    <property type="component" value="Unassembled WGS sequence"/>
</dbReference>
<dbReference type="InterPro" id="IPR012340">
    <property type="entry name" value="NA-bd_OB-fold"/>
</dbReference>
<name>A0A7I7WDG0_9MYCO</name>
<evidence type="ECO:0000313" key="4">
    <source>
        <dbReference type="Proteomes" id="UP000192441"/>
    </source>
</evidence>
<dbReference type="Pfam" id="PF01796">
    <property type="entry name" value="OB_ChsH2_C"/>
    <property type="match status" value="1"/>
</dbReference>
<geneLocation type="plasmid" evidence="2 5">
    <name>pJCM12687</name>
</geneLocation>
<dbReference type="AlphaFoldDB" id="A0A7I7WDG0"/>
<reference evidence="2 5" key="2">
    <citation type="journal article" date="2019" name="Emerg. Microbes Infect.">
        <title>Comprehensive subspecies identification of 175 nontuberculous mycobacteria species based on 7547 genomic profiles.</title>
        <authorList>
            <person name="Matsumoto Y."/>
            <person name="Kinjo T."/>
            <person name="Motooka D."/>
            <person name="Nabeya D."/>
            <person name="Jung N."/>
            <person name="Uechi K."/>
            <person name="Horii T."/>
            <person name="Iida T."/>
            <person name="Fujita J."/>
            <person name="Nakamura S."/>
        </authorList>
    </citation>
    <scope>NUCLEOTIDE SEQUENCE [LARGE SCALE GENOMIC DNA]</scope>
    <source>
        <strain evidence="2 5">JCM 12687</strain>
        <plasmid evidence="2">pJCM12687</plasmid>
    </source>
</reference>
<proteinExistence type="predicted"/>
<dbReference type="OrthoDB" id="4516040at2"/>
<evidence type="ECO:0000259" key="1">
    <source>
        <dbReference type="Pfam" id="PF01796"/>
    </source>
</evidence>
<evidence type="ECO:0000313" key="2">
    <source>
        <dbReference type="EMBL" id="BBZ15579.1"/>
    </source>
</evidence>
<dbReference type="InterPro" id="IPR002878">
    <property type="entry name" value="ChsH2_C"/>
</dbReference>
<dbReference type="EMBL" id="MVHM01000002">
    <property type="protein sequence ID" value="ORA40270.1"/>
    <property type="molecule type" value="Genomic_DNA"/>
</dbReference>
<dbReference type="EMBL" id="AP022607">
    <property type="protein sequence ID" value="BBZ15579.1"/>
    <property type="molecule type" value="Genomic_DNA"/>
</dbReference>
<reference evidence="3 4" key="1">
    <citation type="submission" date="2016-12" db="EMBL/GenBank/DDBJ databases">
        <title>The new phylogeny of genus Mycobacterium.</title>
        <authorList>
            <person name="Tortoli E."/>
            <person name="Trovato A."/>
            <person name="Cirillo D.M."/>
        </authorList>
    </citation>
    <scope>NUCLEOTIDE SEQUENCE [LARGE SCALE GENOMIC DNA]</scope>
    <source>
        <strain evidence="3 4">DSM 44624</strain>
    </source>
</reference>
<evidence type="ECO:0000313" key="5">
    <source>
        <dbReference type="Proteomes" id="UP000467379"/>
    </source>
</evidence>
<protein>
    <recommendedName>
        <fullName evidence="1">ChsH2 C-terminal OB-fold domain-containing protein</fullName>
    </recommendedName>
</protein>
<dbReference type="SUPFAM" id="SSF50249">
    <property type="entry name" value="Nucleic acid-binding proteins"/>
    <property type="match status" value="1"/>
</dbReference>
<reference evidence="2" key="3">
    <citation type="submission" date="2020-02" db="EMBL/GenBank/DDBJ databases">
        <authorList>
            <person name="Matsumoto Y."/>
            <person name="Kinjo T."/>
            <person name="Motooka D."/>
            <person name="Nabeya D."/>
            <person name="Jung N."/>
            <person name="Uechi K."/>
            <person name="Horii T."/>
            <person name="Iida T."/>
            <person name="Fujita J."/>
            <person name="Nakamura S."/>
        </authorList>
    </citation>
    <scope>NUCLEOTIDE SEQUENCE</scope>
    <source>
        <strain evidence="2">JCM 12687</strain>
        <plasmid evidence="2">pJCM12687</plasmid>
    </source>
</reference>
<feature type="domain" description="ChsH2 C-terminal OB-fold" evidence="1">
    <location>
        <begin position="320"/>
        <end position="374"/>
    </location>
</feature>
<keyword evidence="5" id="KW-1185">Reference proteome</keyword>
<sequence>MTDIVAIGTYLPPWEQGGRRVKGPDEDALTMAVAAGRAADPGATASAVVMVSRNFPLLEGGNAAVLLAGLSLPADVPVSEVLGGAPAVLDQILAGAEGTLVIAADDSDSAAGGAAVLIGAGGGAKLSPAARQSRSLPTVTRHDDGSRQRYVDPRLQREVGLKSTLKRLGLTGTPVVAAVAGVKRSQMGNDFDVTDTADDPAVSATAVIRLIAAAIENGRAGLVLAIEQSSISVAELSTGGHRPGVTRDEAAPTELPKLQVSEGVGIPISLPAYARAFEPKLRWEAAVFDERPGIDTAPLFPPRARVDSGGALADQYRLAPLPRTGTVYTHTTVRIPVPDLPSPYSLALVQLDDSPVRALLKVTGVPPGTTAVGQAGTVVLRRIAIRSGIPDYGYMFWPGKPAAAQPEGAPA</sequence>
<gene>
    <name evidence="3" type="ORF">BST20_06865</name>
    <name evidence="2" type="ORF">MBRA_57740</name>
</gene>